<organism evidence="7 8">
    <name type="scientific">Cobetia crustatorum</name>
    <dbReference type="NCBI Taxonomy" id="553385"/>
    <lineage>
        <taxon>Bacteria</taxon>
        <taxon>Pseudomonadati</taxon>
        <taxon>Pseudomonadota</taxon>
        <taxon>Gammaproteobacteria</taxon>
        <taxon>Oceanospirillales</taxon>
        <taxon>Halomonadaceae</taxon>
        <taxon>Cobetia</taxon>
    </lineage>
</organism>
<accession>A0A558HUK8</accession>
<name>A0A558HUK8_9GAMM</name>
<evidence type="ECO:0000256" key="6">
    <source>
        <dbReference type="SAM" id="Phobius"/>
    </source>
</evidence>
<protein>
    <submittedName>
        <fullName evidence="7">ABC transporter ATP-binding protein</fullName>
    </submittedName>
</protein>
<evidence type="ECO:0000313" key="7">
    <source>
        <dbReference type="EMBL" id="TVU72820.1"/>
    </source>
</evidence>
<gene>
    <name evidence="7" type="ORF">FQP86_03915</name>
</gene>
<dbReference type="Proteomes" id="UP000319941">
    <property type="component" value="Unassembled WGS sequence"/>
</dbReference>
<keyword evidence="7" id="KW-0067">ATP-binding</keyword>
<dbReference type="AlphaFoldDB" id="A0A558HUK8"/>
<evidence type="ECO:0000256" key="1">
    <source>
        <dbReference type="ARBA" id="ARBA00004651"/>
    </source>
</evidence>
<feature type="transmembrane region" description="Helical" evidence="6">
    <location>
        <begin position="35"/>
        <end position="66"/>
    </location>
</feature>
<evidence type="ECO:0000256" key="3">
    <source>
        <dbReference type="ARBA" id="ARBA00022989"/>
    </source>
</evidence>
<dbReference type="OrthoDB" id="6183064at2"/>
<comment type="subcellular location">
    <subcellularLocation>
        <location evidence="1">Cell membrane</location>
        <topology evidence="1">Multi-pass membrane protein</topology>
    </subcellularLocation>
</comment>
<dbReference type="GO" id="GO:0005524">
    <property type="term" value="F:ATP binding"/>
    <property type="evidence" value="ECO:0007669"/>
    <property type="project" value="UniProtKB-KW"/>
</dbReference>
<evidence type="ECO:0000256" key="2">
    <source>
        <dbReference type="ARBA" id="ARBA00022692"/>
    </source>
</evidence>
<dbReference type="RefSeq" id="WP_088743170.1">
    <property type="nucleotide sequence ID" value="NZ_CAWOWR010000076.1"/>
</dbReference>
<dbReference type="Gene3D" id="1.20.1560.10">
    <property type="entry name" value="ABC transporter type 1, transmembrane domain"/>
    <property type="match status" value="1"/>
</dbReference>
<keyword evidence="2 6" id="KW-0812">Transmembrane</keyword>
<keyword evidence="4 6" id="KW-0472">Membrane</keyword>
<keyword evidence="3 6" id="KW-1133">Transmembrane helix</keyword>
<keyword evidence="8" id="KW-1185">Reference proteome</keyword>
<keyword evidence="7" id="KW-0547">Nucleotide-binding</keyword>
<dbReference type="GO" id="GO:0005886">
    <property type="term" value="C:plasma membrane"/>
    <property type="evidence" value="ECO:0007669"/>
    <property type="project" value="UniProtKB-SubCell"/>
</dbReference>
<reference evidence="7 8" key="1">
    <citation type="submission" date="2019-07" db="EMBL/GenBank/DDBJ databases">
        <title>Diversity of Bacteria from Kongsfjorden, Arctic.</title>
        <authorList>
            <person name="Yu Y."/>
        </authorList>
    </citation>
    <scope>NUCLEOTIDE SEQUENCE [LARGE SCALE GENOMIC DNA]</scope>
    <source>
        <strain evidence="7 8">SM1923</strain>
    </source>
</reference>
<sequence>MQGQQHNTLWNQARQWQTNAGNQRPSNGLSGFKLVAAWIVGSIVMVFSLFAALIMMVLGIIMLPFIRRRMKKRMSEMQQRMQEAQDKANGRQNYSRPETREDGSDATTLDGEYQVKD</sequence>
<feature type="region of interest" description="Disordered" evidence="5">
    <location>
        <begin position="74"/>
        <end position="117"/>
    </location>
</feature>
<proteinExistence type="predicted"/>
<evidence type="ECO:0000256" key="5">
    <source>
        <dbReference type="SAM" id="MobiDB-lite"/>
    </source>
</evidence>
<comment type="caution">
    <text evidence="7">The sequence shown here is derived from an EMBL/GenBank/DDBJ whole genome shotgun (WGS) entry which is preliminary data.</text>
</comment>
<dbReference type="InterPro" id="IPR036640">
    <property type="entry name" value="ABC1_TM_sf"/>
</dbReference>
<dbReference type="SUPFAM" id="SSF90123">
    <property type="entry name" value="ABC transporter transmembrane region"/>
    <property type="match status" value="1"/>
</dbReference>
<dbReference type="EMBL" id="VNFH01000002">
    <property type="protein sequence ID" value="TVU72820.1"/>
    <property type="molecule type" value="Genomic_DNA"/>
</dbReference>
<evidence type="ECO:0000256" key="4">
    <source>
        <dbReference type="ARBA" id="ARBA00023136"/>
    </source>
</evidence>
<evidence type="ECO:0000313" key="8">
    <source>
        <dbReference type="Proteomes" id="UP000319941"/>
    </source>
</evidence>